<keyword evidence="1" id="KW-1133">Transmembrane helix</keyword>
<sequence length="115" mass="13250">MLLCGLQNFTMYILLVLRLESQWTLLLVGAIYFNPNSGLSYHLLGSICLMITMLPFLVRMMKMVLPQTLGINSAGYMYHTLNRPSLVLHLLRWRMNLGCPTSYLFSLEMNMCVLK</sequence>
<protein>
    <submittedName>
        <fullName evidence="2">Uncharacterized protein</fullName>
    </submittedName>
</protein>
<evidence type="ECO:0000313" key="2">
    <source>
        <dbReference type="EMBL" id="MBA4646964.1"/>
    </source>
</evidence>
<dbReference type="AlphaFoldDB" id="A0A7C9DUM3"/>
<keyword evidence="1" id="KW-0472">Membrane</keyword>
<proteinExistence type="predicted"/>
<dbReference type="EMBL" id="GISG01148599">
    <property type="protein sequence ID" value="MBA4646964.1"/>
    <property type="molecule type" value="Transcribed_RNA"/>
</dbReference>
<accession>A0A7C9DUM3</accession>
<evidence type="ECO:0000256" key="1">
    <source>
        <dbReference type="SAM" id="Phobius"/>
    </source>
</evidence>
<feature type="transmembrane region" description="Helical" evidence="1">
    <location>
        <begin position="12"/>
        <end position="33"/>
    </location>
</feature>
<reference evidence="2" key="1">
    <citation type="journal article" date="2013" name="J. Plant Res.">
        <title>Effect of fungi and light on seed germination of three Opuntia species from semiarid lands of central Mexico.</title>
        <authorList>
            <person name="Delgado-Sanchez P."/>
            <person name="Jimenez-Bremont J.F."/>
            <person name="Guerrero-Gonzalez Mde L."/>
            <person name="Flores J."/>
        </authorList>
    </citation>
    <scope>NUCLEOTIDE SEQUENCE</scope>
    <source>
        <tissue evidence="2">Cladode</tissue>
    </source>
</reference>
<reference evidence="2" key="2">
    <citation type="submission" date="2020-07" db="EMBL/GenBank/DDBJ databases">
        <authorList>
            <person name="Vera ALvarez R."/>
            <person name="Arias-Moreno D.M."/>
            <person name="Jimenez-Jacinto V."/>
            <person name="Jimenez-Bremont J.F."/>
            <person name="Swaminathan K."/>
            <person name="Moose S.P."/>
            <person name="Guerrero-Gonzalez M.L."/>
            <person name="Marino-Ramirez L."/>
            <person name="Landsman D."/>
            <person name="Rodriguez-Kessler M."/>
            <person name="Delgado-Sanchez P."/>
        </authorList>
    </citation>
    <scope>NUCLEOTIDE SEQUENCE</scope>
    <source>
        <tissue evidence="2">Cladode</tissue>
    </source>
</reference>
<organism evidence="2">
    <name type="scientific">Opuntia streptacantha</name>
    <name type="common">Prickly pear cactus</name>
    <name type="synonym">Opuntia cardona</name>
    <dbReference type="NCBI Taxonomy" id="393608"/>
    <lineage>
        <taxon>Eukaryota</taxon>
        <taxon>Viridiplantae</taxon>
        <taxon>Streptophyta</taxon>
        <taxon>Embryophyta</taxon>
        <taxon>Tracheophyta</taxon>
        <taxon>Spermatophyta</taxon>
        <taxon>Magnoliopsida</taxon>
        <taxon>eudicotyledons</taxon>
        <taxon>Gunneridae</taxon>
        <taxon>Pentapetalae</taxon>
        <taxon>Caryophyllales</taxon>
        <taxon>Cactineae</taxon>
        <taxon>Cactaceae</taxon>
        <taxon>Opuntioideae</taxon>
        <taxon>Opuntia</taxon>
    </lineage>
</organism>
<name>A0A7C9DUM3_OPUST</name>
<keyword evidence="1" id="KW-0812">Transmembrane</keyword>
<feature type="transmembrane region" description="Helical" evidence="1">
    <location>
        <begin position="39"/>
        <end position="58"/>
    </location>
</feature>